<evidence type="ECO:0000313" key="3">
    <source>
        <dbReference type="Proteomes" id="UP001066276"/>
    </source>
</evidence>
<dbReference type="SUPFAM" id="SSF57756">
    <property type="entry name" value="Retrovirus zinc finger-like domains"/>
    <property type="match status" value="1"/>
</dbReference>
<dbReference type="PANTHER" id="PTHR22639">
    <property type="entry name" value="GAG-RELATED PROTEIN"/>
    <property type="match status" value="1"/>
</dbReference>
<organism evidence="2 3">
    <name type="scientific">Pleurodeles waltl</name>
    <name type="common">Iberian ribbed newt</name>
    <dbReference type="NCBI Taxonomy" id="8319"/>
    <lineage>
        <taxon>Eukaryota</taxon>
        <taxon>Metazoa</taxon>
        <taxon>Chordata</taxon>
        <taxon>Craniata</taxon>
        <taxon>Vertebrata</taxon>
        <taxon>Euteleostomi</taxon>
        <taxon>Amphibia</taxon>
        <taxon>Batrachia</taxon>
        <taxon>Caudata</taxon>
        <taxon>Salamandroidea</taxon>
        <taxon>Salamandridae</taxon>
        <taxon>Pleurodelinae</taxon>
        <taxon>Pleurodeles</taxon>
    </lineage>
</organism>
<evidence type="ECO:0000313" key="2">
    <source>
        <dbReference type="EMBL" id="KAJ1190001.1"/>
    </source>
</evidence>
<dbReference type="GO" id="GO:0003723">
    <property type="term" value="F:RNA binding"/>
    <property type="evidence" value="ECO:0007669"/>
    <property type="project" value="InterPro"/>
</dbReference>
<dbReference type="GO" id="GO:0002218">
    <property type="term" value="P:activation of innate immune response"/>
    <property type="evidence" value="ECO:0007669"/>
    <property type="project" value="InterPro"/>
</dbReference>
<dbReference type="InterPro" id="IPR036875">
    <property type="entry name" value="Znf_CCHC_sf"/>
</dbReference>
<evidence type="ECO:0000259" key="1">
    <source>
        <dbReference type="SMART" id="SM00343"/>
    </source>
</evidence>
<feature type="domain" description="CCHC-type" evidence="1">
    <location>
        <begin position="120"/>
        <end position="136"/>
    </location>
</feature>
<reference evidence="2" key="1">
    <citation type="journal article" date="2022" name="bioRxiv">
        <title>Sequencing and chromosome-scale assembly of the giantPleurodeles waltlgenome.</title>
        <authorList>
            <person name="Brown T."/>
            <person name="Elewa A."/>
            <person name="Iarovenko S."/>
            <person name="Subramanian E."/>
            <person name="Araus A.J."/>
            <person name="Petzold A."/>
            <person name="Susuki M."/>
            <person name="Suzuki K.-i.T."/>
            <person name="Hayashi T."/>
            <person name="Toyoda A."/>
            <person name="Oliveira C."/>
            <person name="Osipova E."/>
            <person name="Leigh N.D."/>
            <person name="Simon A."/>
            <person name="Yun M.H."/>
        </authorList>
    </citation>
    <scope>NUCLEOTIDE SEQUENCE</scope>
    <source>
        <strain evidence="2">20211129_DDA</strain>
        <tissue evidence="2">Liver</tissue>
    </source>
</reference>
<protein>
    <recommendedName>
        <fullName evidence="1">CCHC-type domain-containing protein</fullName>
    </recommendedName>
</protein>
<feature type="domain" description="CCHC-type" evidence="1">
    <location>
        <begin position="101"/>
        <end position="117"/>
    </location>
</feature>
<comment type="caution">
    <text evidence="2">The sequence shown here is derived from an EMBL/GenBank/DDBJ whole genome shotgun (WGS) entry which is preliminary data.</text>
</comment>
<dbReference type="PANTHER" id="PTHR22639:SF7">
    <property type="entry name" value="CCHC-TYPE DOMAIN-CONTAINING PROTEIN"/>
    <property type="match status" value="1"/>
</dbReference>
<keyword evidence="3" id="KW-1185">Reference proteome</keyword>
<dbReference type="GO" id="GO:0003690">
    <property type="term" value="F:double-stranded DNA binding"/>
    <property type="evidence" value="ECO:0007669"/>
    <property type="project" value="InterPro"/>
</dbReference>
<dbReference type="GO" id="GO:0008270">
    <property type="term" value="F:zinc ion binding"/>
    <property type="evidence" value="ECO:0007669"/>
    <property type="project" value="InterPro"/>
</dbReference>
<accession>A0AAV7UNN4</accession>
<sequence>MDGLLFSRSVLQKELGFRPDQIDYLFAFPGARVRDADGVKTGYFKALVSFKKDPATEELRHTLSAIRLGGATGTVFYVGQPRRCRKFNLEGHLAKDCTAPFCTKCRSTGHEVEDCLAEKTCNLCGSTEHGFKNCLSSYTFKIKAAQLEQPFTLHQSRGRSREDVEAEEEELIRLGLEEERFELQPGLSMSEEKVDITVEQDTSGKGAPFLEGKQAGAVDEAGKNMEHNEEASPGAPDLPIMAPTPELDLAVQSDQTSSKSTRVGVAQHHLCAAERNDIISAGGSSLISNTGAAIDTPQVQLVPQPSGTDEDDSLYGTPKVFSTLSQHTLETSLSGTANAIDTQVPLSTIPSTDSGTEIEYACKTLEQSSFSDTAVAGVFVQRGTDGTIIGDEVEAAIDVSTSLKRKMKEGDYTEETGFESNDPRDLWAQGERCDFQAAKGEDSLSL</sequence>
<dbReference type="EMBL" id="JANPWB010000005">
    <property type="protein sequence ID" value="KAJ1190001.1"/>
    <property type="molecule type" value="Genomic_DNA"/>
</dbReference>
<dbReference type="InterPro" id="IPR001878">
    <property type="entry name" value="Znf_CCHC"/>
</dbReference>
<proteinExistence type="predicted"/>
<name>A0AAV7UNN4_PLEWA</name>
<dbReference type="SMART" id="SM00343">
    <property type="entry name" value="ZnF_C2HC"/>
    <property type="match status" value="3"/>
</dbReference>
<feature type="domain" description="CCHC-type" evidence="1">
    <location>
        <begin position="83"/>
        <end position="99"/>
    </location>
</feature>
<dbReference type="Proteomes" id="UP001066276">
    <property type="component" value="Chromosome 3_1"/>
</dbReference>
<dbReference type="Gene3D" id="4.10.60.10">
    <property type="entry name" value="Zinc finger, CCHC-type"/>
    <property type="match status" value="1"/>
</dbReference>
<dbReference type="AlphaFoldDB" id="A0AAV7UNN4"/>
<gene>
    <name evidence="2" type="ORF">NDU88_006741</name>
</gene>
<dbReference type="InterPro" id="IPR042509">
    <property type="entry name" value="ZCCHC3"/>
</dbReference>